<dbReference type="OrthoDB" id="129413at2759"/>
<proteinExistence type="predicted"/>
<dbReference type="EnsemblProtists" id="Phyra80561">
    <property type="protein sequence ID" value="Phyra80561"/>
    <property type="gene ID" value="Phyra80561"/>
</dbReference>
<accession>H3GTS3</accession>
<name>H3GTS3_PHYRM</name>
<dbReference type="RefSeq" id="XP_067750030.1">
    <property type="nucleotide sequence ID" value="XM_067887444.1"/>
</dbReference>
<feature type="compositionally biased region" description="Basic residues" evidence="1">
    <location>
        <begin position="58"/>
        <end position="68"/>
    </location>
</feature>
<evidence type="ECO:0000313" key="2">
    <source>
        <dbReference type="EnsemblProtists" id="Phyra80561"/>
    </source>
</evidence>
<feature type="region of interest" description="Disordered" evidence="1">
    <location>
        <begin position="45"/>
        <end position="78"/>
    </location>
</feature>
<dbReference type="AlphaFoldDB" id="H3GTS3"/>
<reference evidence="2" key="2">
    <citation type="submission" date="2015-06" db="UniProtKB">
        <authorList>
            <consortium name="EnsemblProtists"/>
        </authorList>
    </citation>
    <scope>IDENTIFICATION</scope>
    <source>
        <strain evidence="2">Pr102</strain>
    </source>
</reference>
<dbReference type="VEuPathDB" id="FungiDB:KRP23_2679"/>
<keyword evidence="3" id="KW-1185">Reference proteome</keyword>
<dbReference type="Proteomes" id="UP000005238">
    <property type="component" value="Unassembled WGS sequence"/>
</dbReference>
<dbReference type="OMA" id="AGTEMHI"/>
<dbReference type="EMBL" id="DS566047">
    <property type="status" value="NOT_ANNOTATED_CDS"/>
    <property type="molecule type" value="Genomic_DNA"/>
</dbReference>
<dbReference type="HOGENOM" id="CLU_125717_0_0_1"/>
<sequence length="191" mass="21205">MFQHSPPSISPSGTKSTQESADIERFRARHRRMCRGSQYGSITTSQVESLNADEGRTRKVSAKWRQKQNRSGFDDGNWPVSAGTEMHIGFNAFDFSASPEAFFEEEAEASVESKAPSYEDNQQGWLVSAEKEVTTMGFNSASMWGPIGLRLSTGSMRSASVNQSGVWGAPVHFASNDEQQRALYDKPQYYA</sequence>
<dbReference type="InParanoid" id="H3GTS3"/>
<organism evidence="2 3">
    <name type="scientific">Phytophthora ramorum</name>
    <name type="common">Sudden oak death agent</name>
    <dbReference type="NCBI Taxonomy" id="164328"/>
    <lineage>
        <taxon>Eukaryota</taxon>
        <taxon>Sar</taxon>
        <taxon>Stramenopiles</taxon>
        <taxon>Oomycota</taxon>
        <taxon>Peronosporomycetes</taxon>
        <taxon>Peronosporales</taxon>
        <taxon>Peronosporaceae</taxon>
        <taxon>Phytophthora</taxon>
    </lineage>
</organism>
<feature type="compositionally biased region" description="Polar residues" evidence="1">
    <location>
        <begin position="1"/>
        <end position="20"/>
    </location>
</feature>
<evidence type="ECO:0000256" key="1">
    <source>
        <dbReference type="SAM" id="MobiDB-lite"/>
    </source>
</evidence>
<dbReference type="VEuPathDB" id="FungiDB:KRP22_7456"/>
<feature type="region of interest" description="Disordered" evidence="1">
    <location>
        <begin position="1"/>
        <end position="24"/>
    </location>
</feature>
<protein>
    <submittedName>
        <fullName evidence="2">Uncharacterized protein</fullName>
    </submittedName>
</protein>
<evidence type="ECO:0000313" key="3">
    <source>
        <dbReference type="Proteomes" id="UP000005238"/>
    </source>
</evidence>
<dbReference type="GeneID" id="94223258"/>
<reference evidence="3" key="1">
    <citation type="journal article" date="2006" name="Science">
        <title>Phytophthora genome sequences uncover evolutionary origins and mechanisms of pathogenesis.</title>
        <authorList>
            <person name="Tyler B.M."/>
            <person name="Tripathy S."/>
            <person name="Zhang X."/>
            <person name="Dehal P."/>
            <person name="Jiang R.H."/>
            <person name="Aerts A."/>
            <person name="Arredondo F.D."/>
            <person name="Baxter L."/>
            <person name="Bensasson D."/>
            <person name="Beynon J.L."/>
            <person name="Chapman J."/>
            <person name="Damasceno C.M."/>
            <person name="Dorrance A.E."/>
            <person name="Dou D."/>
            <person name="Dickerman A.W."/>
            <person name="Dubchak I.L."/>
            <person name="Garbelotto M."/>
            <person name="Gijzen M."/>
            <person name="Gordon S.G."/>
            <person name="Govers F."/>
            <person name="Grunwald N.J."/>
            <person name="Huang W."/>
            <person name="Ivors K.L."/>
            <person name="Jones R.W."/>
            <person name="Kamoun S."/>
            <person name="Krampis K."/>
            <person name="Lamour K.H."/>
            <person name="Lee M.K."/>
            <person name="McDonald W.H."/>
            <person name="Medina M."/>
            <person name="Meijer H.J."/>
            <person name="Nordberg E.K."/>
            <person name="Maclean D.J."/>
            <person name="Ospina-Giraldo M.D."/>
            <person name="Morris P.F."/>
            <person name="Phuntumart V."/>
            <person name="Putnam N.H."/>
            <person name="Rash S."/>
            <person name="Rose J.K."/>
            <person name="Sakihama Y."/>
            <person name="Salamov A.A."/>
            <person name="Savidor A."/>
            <person name="Scheuring C.F."/>
            <person name="Smith B.M."/>
            <person name="Sobral B.W."/>
            <person name="Terry A."/>
            <person name="Torto-Alalibo T.A."/>
            <person name="Win J."/>
            <person name="Xu Z."/>
            <person name="Zhang H."/>
            <person name="Grigoriev I.V."/>
            <person name="Rokhsar D.S."/>
            <person name="Boore J.L."/>
        </authorList>
    </citation>
    <scope>NUCLEOTIDE SEQUENCE [LARGE SCALE GENOMIC DNA]</scope>
    <source>
        <strain evidence="3">Pr102</strain>
    </source>
</reference>